<evidence type="ECO:0000256" key="2">
    <source>
        <dbReference type="ARBA" id="ARBA00022670"/>
    </source>
</evidence>
<keyword evidence="5" id="KW-0732">Signal</keyword>
<feature type="signal peptide" evidence="5">
    <location>
        <begin position="1"/>
        <end position="20"/>
    </location>
</feature>
<dbReference type="InParanoid" id="C5KH73"/>
<dbReference type="Pfam" id="PF00026">
    <property type="entry name" value="Asp"/>
    <property type="match status" value="1"/>
</dbReference>
<organism evidence="8">
    <name type="scientific">Perkinsus marinus (strain ATCC 50983 / TXsc)</name>
    <dbReference type="NCBI Taxonomy" id="423536"/>
    <lineage>
        <taxon>Eukaryota</taxon>
        <taxon>Sar</taxon>
        <taxon>Alveolata</taxon>
        <taxon>Perkinsozoa</taxon>
        <taxon>Perkinsea</taxon>
        <taxon>Perkinsida</taxon>
        <taxon>Perkinsidae</taxon>
        <taxon>Perkinsus</taxon>
    </lineage>
</organism>
<evidence type="ECO:0000259" key="6">
    <source>
        <dbReference type="PROSITE" id="PS51767"/>
    </source>
</evidence>
<feature type="domain" description="Peptidase A1" evidence="6">
    <location>
        <begin position="1"/>
        <end position="244"/>
    </location>
</feature>
<dbReference type="PROSITE" id="PS51767">
    <property type="entry name" value="PEPTIDASE_A1"/>
    <property type="match status" value="1"/>
</dbReference>
<gene>
    <name evidence="7" type="ORF">Pmar_PMAR003393</name>
</gene>
<dbReference type="PANTHER" id="PTHR47966:SF51">
    <property type="entry name" value="BETA-SITE APP-CLEAVING ENZYME, ISOFORM A-RELATED"/>
    <property type="match status" value="1"/>
</dbReference>
<dbReference type="SUPFAM" id="SSF50630">
    <property type="entry name" value="Acid proteases"/>
    <property type="match status" value="1"/>
</dbReference>
<dbReference type="RefSeq" id="XP_002784139.1">
    <property type="nucleotide sequence ID" value="XM_002784093.1"/>
</dbReference>
<comment type="similarity">
    <text evidence="1">Belongs to the peptidase A1 family.</text>
</comment>
<dbReference type="AlphaFoldDB" id="C5KH73"/>
<keyword evidence="2" id="KW-0645">Protease</keyword>
<dbReference type="OrthoDB" id="771136at2759"/>
<dbReference type="OMA" id="ACTIDCH"/>
<protein>
    <submittedName>
        <fullName evidence="7">Cathepsin D, putative</fullName>
    </submittedName>
</protein>
<accession>C5KH73</accession>
<evidence type="ECO:0000313" key="7">
    <source>
        <dbReference type="EMBL" id="EER15935.1"/>
    </source>
</evidence>
<dbReference type="Proteomes" id="UP000007800">
    <property type="component" value="Unassembled WGS sequence"/>
</dbReference>
<keyword evidence="3" id="KW-0064">Aspartyl protease</keyword>
<dbReference type="Gene3D" id="2.40.70.10">
    <property type="entry name" value="Acid Proteases"/>
    <property type="match status" value="1"/>
</dbReference>
<dbReference type="GeneID" id="9060847"/>
<keyword evidence="8" id="KW-1185">Reference proteome</keyword>
<evidence type="ECO:0000256" key="4">
    <source>
        <dbReference type="ARBA" id="ARBA00022801"/>
    </source>
</evidence>
<dbReference type="GO" id="GO:0004190">
    <property type="term" value="F:aspartic-type endopeptidase activity"/>
    <property type="evidence" value="ECO:0007669"/>
    <property type="project" value="UniProtKB-KW"/>
</dbReference>
<evidence type="ECO:0000256" key="1">
    <source>
        <dbReference type="ARBA" id="ARBA00007447"/>
    </source>
</evidence>
<evidence type="ECO:0000256" key="3">
    <source>
        <dbReference type="ARBA" id="ARBA00022750"/>
    </source>
</evidence>
<name>C5KH73_PERM5</name>
<proteinExistence type="inferred from homology"/>
<feature type="chain" id="PRO_5002952710" evidence="5">
    <location>
        <begin position="21"/>
        <end position="249"/>
    </location>
</feature>
<sequence length="249" mass="27364">MHDICLIAVVWAYSVIGGYGQVMRMNTEYTWVPGYGPTLLGYQSLMSQLRSRVQSETFALYLRRNPRTGQTVGELLLGGGDPSLYVGPLRYAQLRDPQEFAVTLDTLQVGSGIMTIGINGAASVDTGSQALFVPPLYMDGLKKEILAQASAAARTSIRCRDIPGRDACLFDCAYRRLFPVLTLGLNRNGDIPLLINNMLYTHEIAGVCSLMVAPTPGDTWLLPDFVVVDNYFEFQPSQGRIGIAKIRPH</sequence>
<dbReference type="InterPro" id="IPR021109">
    <property type="entry name" value="Peptidase_aspartic_dom_sf"/>
</dbReference>
<dbReference type="InterPro" id="IPR001461">
    <property type="entry name" value="Aspartic_peptidase_A1"/>
</dbReference>
<dbReference type="EMBL" id="GG673069">
    <property type="protein sequence ID" value="EER15935.1"/>
    <property type="molecule type" value="Genomic_DNA"/>
</dbReference>
<evidence type="ECO:0000256" key="5">
    <source>
        <dbReference type="SAM" id="SignalP"/>
    </source>
</evidence>
<evidence type="ECO:0000313" key="8">
    <source>
        <dbReference type="Proteomes" id="UP000007800"/>
    </source>
</evidence>
<reference evidence="7 8" key="1">
    <citation type="submission" date="2008-07" db="EMBL/GenBank/DDBJ databases">
        <authorList>
            <person name="El-Sayed N."/>
            <person name="Caler E."/>
            <person name="Inman J."/>
            <person name="Amedeo P."/>
            <person name="Hass B."/>
            <person name="Wortman J."/>
        </authorList>
    </citation>
    <scope>NUCLEOTIDE SEQUENCE [LARGE SCALE GENOMIC DNA]</scope>
    <source>
        <strain evidence="8">ATCC 50983 / TXsc</strain>
    </source>
</reference>
<dbReference type="InterPro" id="IPR033121">
    <property type="entry name" value="PEPTIDASE_A1"/>
</dbReference>
<keyword evidence="4" id="KW-0378">Hydrolase</keyword>
<dbReference type="PANTHER" id="PTHR47966">
    <property type="entry name" value="BETA-SITE APP-CLEAVING ENZYME, ISOFORM A-RELATED"/>
    <property type="match status" value="1"/>
</dbReference>
<dbReference type="GO" id="GO:0006508">
    <property type="term" value="P:proteolysis"/>
    <property type="evidence" value="ECO:0007669"/>
    <property type="project" value="UniProtKB-KW"/>
</dbReference>